<gene>
    <name evidence="2 4" type="ORF">P152DRAFT_183063</name>
</gene>
<feature type="compositionally biased region" description="Basic and acidic residues" evidence="1">
    <location>
        <begin position="976"/>
        <end position="985"/>
    </location>
</feature>
<keyword evidence="3" id="KW-1185">Reference proteome</keyword>
<feature type="region of interest" description="Disordered" evidence="1">
    <location>
        <begin position="121"/>
        <end position="141"/>
    </location>
</feature>
<feature type="region of interest" description="Disordered" evidence="1">
    <location>
        <begin position="1"/>
        <end position="91"/>
    </location>
</feature>
<feature type="region of interest" description="Disordered" evidence="1">
    <location>
        <begin position="278"/>
        <end position="313"/>
    </location>
</feature>
<dbReference type="InterPro" id="IPR036322">
    <property type="entry name" value="WD40_repeat_dom_sf"/>
</dbReference>
<dbReference type="GO" id="GO:0042594">
    <property type="term" value="P:response to starvation"/>
    <property type="evidence" value="ECO:0007669"/>
    <property type="project" value="TreeGrafter"/>
</dbReference>
<dbReference type="GeneID" id="54414751"/>
<dbReference type="PANTHER" id="PTHR13268">
    <property type="entry name" value="BREAST CARCINOMA AMPLIFIED SEQUENCE 3"/>
    <property type="match status" value="1"/>
</dbReference>
<organism evidence="2">
    <name type="scientific">Eremomyces bilateralis CBS 781.70</name>
    <dbReference type="NCBI Taxonomy" id="1392243"/>
    <lineage>
        <taxon>Eukaryota</taxon>
        <taxon>Fungi</taxon>
        <taxon>Dikarya</taxon>
        <taxon>Ascomycota</taxon>
        <taxon>Pezizomycotina</taxon>
        <taxon>Dothideomycetes</taxon>
        <taxon>Dothideomycetes incertae sedis</taxon>
        <taxon>Eremomycetales</taxon>
        <taxon>Eremomycetaceae</taxon>
        <taxon>Eremomyces</taxon>
    </lineage>
</organism>
<feature type="compositionally biased region" description="Pro residues" evidence="1">
    <location>
        <begin position="533"/>
        <end position="544"/>
    </location>
</feature>
<proteinExistence type="predicted"/>
<feature type="region of interest" description="Disordered" evidence="1">
    <location>
        <begin position="531"/>
        <end position="570"/>
    </location>
</feature>
<dbReference type="GO" id="GO:0006914">
    <property type="term" value="P:autophagy"/>
    <property type="evidence" value="ECO:0007669"/>
    <property type="project" value="InterPro"/>
</dbReference>
<feature type="compositionally biased region" description="Polar residues" evidence="1">
    <location>
        <begin position="556"/>
        <end position="565"/>
    </location>
</feature>
<dbReference type="OrthoDB" id="3938623at2759"/>
<evidence type="ECO:0000256" key="1">
    <source>
        <dbReference type="SAM" id="MobiDB-lite"/>
    </source>
</evidence>
<evidence type="ECO:0008006" key="5">
    <source>
        <dbReference type="Google" id="ProtNLM"/>
    </source>
</evidence>
<feature type="compositionally biased region" description="Acidic residues" evidence="1">
    <location>
        <begin position="1059"/>
        <end position="1071"/>
    </location>
</feature>
<dbReference type="RefSeq" id="XP_033536990.1">
    <property type="nucleotide sequence ID" value="XM_033674181.1"/>
</dbReference>
<dbReference type="Proteomes" id="UP000504638">
    <property type="component" value="Unplaced"/>
</dbReference>
<evidence type="ECO:0000313" key="2">
    <source>
        <dbReference type="EMBL" id="KAF1815359.1"/>
    </source>
</evidence>
<feature type="region of interest" description="Disordered" evidence="1">
    <location>
        <begin position="966"/>
        <end position="1025"/>
    </location>
</feature>
<reference evidence="4" key="2">
    <citation type="submission" date="2020-04" db="EMBL/GenBank/DDBJ databases">
        <authorList>
            <consortium name="NCBI Genome Project"/>
        </authorList>
    </citation>
    <scope>NUCLEOTIDE SEQUENCE</scope>
    <source>
        <strain evidence="4">CBS 781.70</strain>
    </source>
</reference>
<feature type="region of interest" description="Disordered" evidence="1">
    <location>
        <begin position="893"/>
        <end position="935"/>
    </location>
</feature>
<feature type="compositionally biased region" description="Polar residues" evidence="1">
    <location>
        <begin position="49"/>
        <end position="58"/>
    </location>
</feature>
<dbReference type="SUPFAM" id="SSF50978">
    <property type="entry name" value="WD40 repeat-like"/>
    <property type="match status" value="1"/>
</dbReference>
<accession>A0A6G1GBZ4</accession>
<dbReference type="InterPro" id="IPR015943">
    <property type="entry name" value="WD40/YVTN_repeat-like_dom_sf"/>
</dbReference>
<dbReference type="EMBL" id="ML975151">
    <property type="protein sequence ID" value="KAF1815359.1"/>
    <property type="molecule type" value="Genomic_DNA"/>
</dbReference>
<feature type="region of interest" description="Disordered" evidence="1">
    <location>
        <begin position="1048"/>
        <end position="1071"/>
    </location>
</feature>
<evidence type="ECO:0000313" key="3">
    <source>
        <dbReference type="Proteomes" id="UP000504638"/>
    </source>
</evidence>
<evidence type="ECO:0000313" key="4">
    <source>
        <dbReference type="RefSeq" id="XP_033536990.1"/>
    </source>
</evidence>
<name>A0A6G1GBZ4_9PEZI</name>
<protein>
    <recommendedName>
        <fullName evidence="5">WD40 repeat-like protein</fullName>
    </recommendedName>
</protein>
<sequence length="1082" mass="116584">MTDLLIVVNRTKSPEPTPSPPRTSPPLTQAGFNPVAPPVLSSLGVHNPRSPSNHTGEWTSPLPVRPNRHPQSYAGGLSVSPSPPRHRTGMNIEGVAFGGGNFSHSPPVQAGMRPLSHPTQYTTFGGRMSLSPRPDSRDRRASMFSQPGQRLSYGAPPLPHEPQAHFYGTPNIDFGQPLGQETGLQPGENGYYCGFDTLSTAGDMASATTENVILVGYEGALDVYRIDRESIDLIGQIHGLRGSVVGAKILPWTLRKDPCQGHRPLVALILHNPLIPPETSNGTDSPLVDVDDHTNPSRSSSRQADRREGRNGHITAYQTTVEVYSLSSQERIAILYSTPSTTVSYSLDGTPLAPPPIGDLRIDAKGKFVVVASGTSGEVFIFSSYPNNGAENGSQAFRCIGKLWTTVQQHEPGGESSASSVSDANAQIPDGAVQYSVPLFSLSERWLAVVSPPSSSLFTLKGDALLRDENPNAPGVSSHTAPSQATSTCAVDMPDADTMFGWVSREVAKGIIKGAQWVGDQGVQAWKSYWNKPSPPNGQPPGPIHDPQLQYFPPTHAQSTQTPHPSNEPAPVSVFDLQRFLDAEESRVKNSLVPLATFMPPQGCSFLSFSPTGLQLLTVSHNGEHSFIWDLMRMTFGKTLISANKGAAGPHVRQIMRITRLTPAHVVDVVWSAPNGDKLALLTEKGTIHVHELPAGALQWPPPRRTKREIETAKIKEPESNEATSSRNRMSSAFEAINGATKPWLDTVRGRSLSSGSGIPKISGLSMTTAAGAGAKGGKVVAAGFGKSLTAATDSVHNLYHAGDNKLHTRPFTGANCTGTVRWLSGKDRGYLAVVAGGLVHIHAVKEGPPKRKGKTSQPRSMISKTKTLEFRLSLIPDLLFPADVADILAARNAGDPTPTLQPRGIWRVRAPGKPSLPQSPIPSTHPRSRAQRTRHPLSFAEIETNPPYQPFHTDSRVALFTFSRSHAHDPSSSPDRSDPHHLDDAQPWAFGEPLPKTQLAIPGRALGGGRGGEEDDEGGDGAVGRLMEKTVTRTEGGEEIVEQVVVTTRRRRRRPDREGDDEDDGFFEDDCDVLDFAEDRV</sequence>
<dbReference type="PANTHER" id="PTHR13268:SF0">
    <property type="entry name" value="BCAS3 MICROTUBULE ASSOCIATED CELL MIGRATION FACTOR"/>
    <property type="match status" value="1"/>
</dbReference>
<dbReference type="Gene3D" id="2.130.10.10">
    <property type="entry name" value="YVTN repeat-like/Quinoprotein amine dehydrogenase"/>
    <property type="match status" value="1"/>
</dbReference>
<dbReference type="InterPro" id="IPR045142">
    <property type="entry name" value="BCAS3-like"/>
</dbReference>
<reference evidence="4" key="3">
    <citation type="submission" date="2025-04" db="UniProtKB">
        <authorList>
            <consortium name="RefSeq"/>
        </authorList>
    </citation>
    <scope>IDENTIFICATION</scope>
    <source>
        <strain evidence="4">CBS 781.70</strain>
    </source>
</reference>
<reference evidence="2 4" key="1">
    <citation type="submission" date="2020-01" db="EMBL/GenBank/DDBJ databases">
        <authorList>
            <consortium name="DOE Joint Genome Institute"/>
            <person name="Haridas S."/>
            <person name="Albert R."/>
            <person name="Binder M."/>
            <person name="Bloem J."/>
            <person name="Labutti K."/>
            <person name="Salamov A."/>
            <person name="Andreopoulos B."/>
            <person name="Baker S.E."/>
            <person name="Barry K."/>
            <person name="Bills G."/>
            <person name="Bluhm B.H."/>
            <person name="Cannon C."/>
            <person name="Castanera R."/>
            <person name="Culley D.E."/>
            <person name="Daum C."/>
            <person name="Ezra D."/>
            <person name="Gonzalez J.B."/>
            <person name="Henrissat B."/>
            <person name="Kuo A."/>
            <person name="Liang C."/>
            <person name="Lipzen A."/>
            <person name="Lutzoni F."/>
            <person name="Magnuson J."/>
            <person name="Mondo S."/>
            <person name="Nolan M."/>
            <person name="Ohm R."/>
            <person name="Pangilinan J."/>
            <person name="Park H.-J."/>
            <person name="Ramirez L."/>
            <person name="Alfaro M."/>
            <person name="Sun H."/>
            <person name="Tritt A."/>
            <person name="Yoshinaga Y."/>
            <person name="Zwiers L.-H."/>
            <person name="Turgeon B.G."/>
            <person name="Goodwin S.B."/>
            <person name="Spatafora J.W."/>
            <person name="Crous P.W."/>
            <person name="Grigoriev I.V."/>
        </authorList>
    </citation>
    <scope>NUCLEOTIDE SEQUENCE</scope>
    <source>
        <strain evidence="2 4">CBS 781.70</strain>
    </source>
</reference>
<feature type="compositionally biased region" description="Pro residues" evidence="1">
    <location>
        <begin position="15"/>
        <end position="24"/>
    </location>
</feature>
<dbReference type="GO" id="GO:0005737">
    <property type="term" value="C:cytoplasm"/>
    <property type="evidence" value="ECO:0007669"/>
    <property type="project" value="TreeGrafter"/>
</dbReference>
<dbReference type="AlphaFoldDB" id="A0A6G1GBZ4"/>